<evidence type="ECO:0000313" key="6">
    <source>
        <dbReference type="Proteomes" id="UP000229976"/>
    </source>
</evidence>
<dbReference type="GO" id="GO:0051087">
    <property type="term" value="F:protein-folding chaperone binding"/>
    <property type="evidence" value="ECO:0007669"/>
    <property type="project" value="InterPro"/>
</dbReference>
<dbReference type="PRINTS" id="PR00773">
    <property type="entry name" value="GRPEPROTEIN"/>
</dbReference>
<dbReference type="SUPFAM" id="SSF58014">
    <property type="entry name" value="Coiled-coil domain of nucleotide exchange factor GrpE"/>
    <property type="match status" value="1"/>
</dbReference>
<dbReference type="CDD" id="cd00446">
    <property type="entry name" value="GrpE"/>
    <property type="match status" value="1"/>
</dbReference>
<reference evidence="5 6" key="1">
    <citation type="submission" date="2017-09" db="EMBL/GenBank/DDBJ databases">
        <title>Depth-based differentiation of microbial function through sediment-hosted aquifers and enrichment of novel symbionts in the deep terrestrial subsurface.</title>
        <authorList>
            <person name="Probst A.J."/>
            <person name="Ladd B."/>
            <person name="Jarett J.K."/>
            <person name="Geller-Mcgrath D.E."/>
            <person name="Sieber C.M."/>
            <person name="Emerson J.B."/>
            <person name="Anantharaman K."/>
            <person name="Thomas B.C."/>
            <person name="Malmstrom R."/>
            <person name="Stieglmeier M."/>
            <person name="Klingl A."/>
            <person name="Woyke T."/>
            <person name="Ryan C.M."/>
            <person name="Banfield J.F."/>
        </authorList>
    </citation>
    <scope>NUCLEOTIDE SEQUENCE [LARGE SCALE GENOMIC DNA]</scope>
    <source>
        <strain evidence="5">CG23_combo_of_CG06-09_8_20_14_all_39_17</strain>
    </source>
</reference>
<dbReference type="EMBL" id="PCRO01000019">
    <property type="protein sequence ID" value="PIP22904.1"/>
    <property type="molecule type" value="Genomic_DNA"/>
</dbReference>
<dbReference type="PANTHER" id="PTHR21237">
    <property type="entry name" value="GRPE PROTEIN"/>
    <property type="match status" value="1"/>
</dbReference>
<dbReference type="GO" id="GO:0051082">
    <property type="term" value="F:unfolded protein binding"/>
    <property type="evidence" value="ECO:0007669"/>
    <property type="project" value="TreeGrafter"/>
</dbReference>
<comment type="caution">
    <text evidence="5">The sequence shown here is derived from an EMBL/GenBank/DDBJ whole genome shotgun (WGS) entry which is preliminary data.</text>
</comment>
<comment type="subcellular location">
    <subcellularLocation>
        <location evidence="3">Cytoplasm</location>
    </subcellularLocation>
</comment>
<dbReference type="GO" id="GO:0000774">
    <property type="term" value="F:adenyl-nucleotide exchange factor activity"/>
    <property type="evidence" value="ECO:0007669"/>
    <property type="project" value="InterPro"/>
</dbReference>
<dbReference type="Gene3D" id="3.90.20.20">
    <property type="match status" value="1"/>
</dbReference>
<keyword evidence="3" id="KW-0346">Stress response</keyword>
<keyword evidence="3" id="KW-0963">Cytoplasm</keyword>
<dbReference type="InterPro" id="IPR009012">
    <property type="entry name" value="GrpE_head"/>
</dbReference>
<gene>
    <name evidence="3 5" type="primary">grpE</name>
    <name evidence="5" type="ORF">COX37_01490</name>
</gene>
<comment type="function">
    <text evidence="3">Participates actively in the response to hyperosmotic and heat shock by preventing the aggregation of stress-denatured proteins, in association with DnaK and GrpE. It is the nucleotide exchange factor for DnaK and may function as a thermosensor. Unfolded proteins bind initially to DnaJ; upon interaction with the DnaJ-bound protein, DnaK hydrolyzes its bound ATP, resulting in the formation of a stable complex. GrpE releases ADP from DnaK; ATP binding to DnaK triggers the release of the substrate protein, thus completing the reaction cycle. Several rounds of ATP-dependent interactions between DnaJ, DnaK and GrpE are required for fully efficient folding.</text>
</comment>
<evidence type="ECO:0000256" key="3">
    <source>
        <dbReference type="HAMAP-Rule" id="MF_01151"/>
    </source>
</evidence>
<dbReference type="PANTHER" id="PTHR21237:SF23">
    <property type="entry name" value="GRPE PROTEIN HOMOLOG, MITOCHONDRIAL"/>
    <property type="match status" value="1"/>
</dbReference>
<dbReference type="SUPFAM" id="SSF51064">
    <property type="entry name" value="Head domain of nucleotide exchange factor GrpE"/>
    <property type="match status" value="1"/>
</dbReference>
<sequence>MDTEDKKEEEGKPSCAEATEGNKLEKCYNEREEYLNGWQRARADFINYKKEEAERIGEIFKFANEALLFEILPVLDNFYAAEKHLNEIEISDNKLKETLKGFALIKNQLLDVLKNAGVEEMNCLGEKFNPNFHDVAEEIENKDKESGIILEEITKGYKLNGKLIRAAKVKIAK</sequence>
<dbReference type="Proteomes" id="UP000229976">
    <property type="component" value="Unassembled WGS sequence"/>
</dbReference>
<evidence type="ECO:0000256" key="2">
    <source>
        <dbReference type="ARBA" id="ARBA00023186"/>
    </source>
</evidence>
<evidence type="ECO:0000256" key="1">
    <source>
        <dbReference type="ARBA" id="ARBA00009054"/>
    </source>
</evidence>
<dbReference type="InterPro" id="IPR000740">
    <property type="entry name" value="GrpE"/>
</dbReference>
<organism evidence="5 6">
    <name type="scientific">Candidatus Nealsonbacteria bacterium CG23_combo_of_CG06-09_8_20_14_all_39_17</name>
    <dbReference type="NCBI Taxonomy" id="1974722"/>
    <lineage>
        <taxon>Bacteria</taxon>
        <taxon>Candidatus Nealsoniibacteriota</taxon>
    </lineage>
</organism>
<accession>A0A2G9YUG6</accession>
<protein>
    <recommendedName>
        <fullName evidence="3">Protein GrpE</fullName>
    </recommendedName>
    <alternativeName>
        <fullName evidence="3">HSP-70 cofactor</fullName>
    </alternativeName>
</protein>
<dbReference type="InterPro" id="IPR013805">
    <property type="entry name" value="GrpE_CC"/>
</dbReference>
<name>A0A2G9YUG6_9BACT</name>
<dbReference type="AlphaFoldDB" id="A0A2G9YUG6"/>
<dbReference type="Pfam" id="PF01025">
    <property type="entry name" value="GrpE"/>
    <property type="match status" value="1"/>
</dbReference>
<dbReference type="GO" id="GO:0042803">
    <property type="term" value="F:protein homodimerization activity"/>
    <property type="evidence" value="ECO:0007669"/>
    <property type="project" value="InterPro"/>
</dbReference>
<comment type="similarity">
    <text evidence="1 3 4">Belongs to the GrpE family.</text>
</comment>
<dbReference type="GO" id="GO:0005737">
    <property type="term" value="C:cytoplasm"/>
    <property type="evidence" value="ECO:0007669"/>
    <property type="project" value="UniProtKB-SubCell"/>
</dbReference>
<comment type="subunit">
    <text evidence="3">Homodimer.</text>
</comment>
<dbReference type="HAMAP" id="MF_01151">
    <property type="entry name" value="GrpE"/>
    <property type="match status" value="1"/>
</dbReference>
<keyword evidence="2 3" id="KW-0143">Chaperone</keyword>
<evidence type="ECO:0000256" key="4">
    <source>
        <dbReference type="RuleBase" id="RU004478"/>
    </source>
</evidence>
<proteinExistence type="inferred from homology"/>
<dbReference type="Gene3D" id="2.30.22.10">
    <property type="entry name" value="Head domain of nucleotide exchange factor GrpE"/>
    <property type="match status" value="1"/>
</dbReference>
<dbReference type="GO" id="GO:0006457">
    <property type="term" value="P:protein folding"/>
    <property type="evidence" value="ECO:0007669"/>
    <property type="project" value="InterPro"/>
</dbReference>
<evidence type="ECO:0000313" key="5">
    <source>
        <dbReference type="EMBL" id="PIP22904.1"/>
    </source>
</evidence>